<gene>
    <name evidence="2" type="ORF">CTI12_AA153470</name>
</gene>
<evidence type="ECO:0000313" key="3">
    <source>
        <dbReference type="Proteomes" id="UP000245207"/>
    </source>
</evidence>
<sequence length="102" mass="11309">MFLRNGSAKPYTAVSLRTISRHFRSLRDLINGQIYATHRSLGETDSMSSDFLASVWESAAQAIASTSAAQNEATTCLETTKRASESFVTILRAWLFGHFLHP</sequence>
<reference evidence="2 3" key="1">
    <citation type="journal article" date="2018" name="Mol. Plant">
        <title>The genome of Artemisia annua provides insight into the evolution of Asteraceae family and artemisinin biosynthesis.</title>
        <authorList>
            <person name="Shen Q."/>
            <person name="Zhang L."/>
            <person name="Liao Z."/>
            <person name="Wang S."/>
            <person name="Yan T."/>
            <person name="Shi P."/>
            <person name="Liu M."/>
            <person name="Fu X."/>
            <person name="Pan Q."/>
            <person name="Wang Y."/>
            <person name="Lv Z."/>
            <person name="Lu X."/>
            <person name="Zhang F."/>
            <person name="Jiang W."/>
            <person name="Ma Y."/>
            <person name="Chen M."/>
            <person name="Hao X."/>
            <person name="Li L."/>
            <person name="Tang Y."/>
            <person name="Lv G."/>
            <person name="Zhou Y."/>
            <person name="Sun X."/>
            <person name="Brodelius P.E."/>
            <person name="Rose J.K.C."/>
            <person name="Tang K."/>
        </authorList>
    </citation>
    <scope>NUCLEOTIDE SEQUENCE [LARGE SCALE GENOMIC DNA]</scope>
    <source>
        <strain evidence="3">cv. Huhao1</strain>
        <tissue evidence="2">Leaf</tissue>
    </source>
</reference>
<evidence type="ECO:0000259" key="1">
    <source>
        <dbReference type="Pfam" id="PF07526"/>
    </source>
</evidence>
<name>A0A2U1PH23_ARTAN</name>
<organism evidence="2 3">
    <name type="scientific">Artemisia annua</name>
    <name type="common">Sweet wormwood</name>
    <dbReference type="NCBI Taxonomy" id="35608"/>
    <lineage>
        <taxon>Eukaryota</taxon>
        <taxon>Viridiplantae</taxon>
        <taxon>Streptophyta</taxon>
        <taxon>Embryophyta</taxon>
        <taxon>Tracheophyta</taxon>
        <taxon>Spermatophyta</taxon>
        <taxon>Magnoliopsida</taxon>
        <taxon>eudicotyledons</taxon>
        <taxon>Gunneridae</taxon>
        <taxon>Pentapetalae</taxon>
        <taxon>asterids</taxon>
        <taxon>campanulids</taxon>
        <taxon>Asterales</taxon>
        <taxon>Asteraceae</taxon>
        <taxon>Asteroideae</taxon>
        <taxon>Anthemideae</taxon>
        <taxon>Artemisiinae</taxon>
        <taxon>Artemisia</taxon>
    </lineage>
</organism>
<protein>
    <submittedName>
        <fullName evidence="2">TALE protein</fullName>
    </submittedName>
</protein>
<keyword evidence="3" id="KW-1185">Reference proteome</keyword>
<evidence type="ECO:0000313" key="2">
    <source>
        <dbReference type="EMBL" id="PWA85065.1"/>
    </source>
</evidence>
<proteinExistence type="predicted"/>
<dbReference type="EMBL" id="PKPP01001163">
    <property type="protein sequence ID" value="PWA85065.1"/>
    <property type="molecule type" value="Genomic_DNA"/>
</dbReference>
<dbReference type="OrthoDB" id="1189722at2759"/>
<feature type="domain" description="POX" evidence="1">
    <location>
        <begin position="4"/>
        <end position="30"/>
    </location>
</feature>
<dbReference type="Pfam" id="PF07526">
    <property type="entry name" value="POX"/>
    <property type="match status" value="1"/>
</dbReference>
<dbReference type="InterPro" id="IPR006563">
    <property type="entry name" value="POX_dom"/>
</dbReference>
<dbReference type="AlphaFoldDB" id="A0A2U1PH23"/>
<accession>A0A2U1PH23</accession>
<dbReference type="STRING" id="35608.A0A2U1PH23"/>
<dbReference type="Proteomes" id="UP000245207">
    <property type="component" value="Unassembled WGS sequence"/>
</dbReference>
<comment type="caution">
    <text evidence="2">The sequence shown here is derived from an EMBL/GenBank/DDBJ whole genome shotgun (WGS) entry which is preliminary data.</text>
</comment>